<evidence type="ECO:0000256" key="2">
    <source>
        <dbReference type="ARBA" id="ARBA00023015"/>
    </source>
</evidence>
<dbReference type="Gene3D" id="2.40.330.10">
    <property type="entry name" value="DNA-binding pseudobarrel domain"/>
    <property type="match status" value="1"/>
</dbReference>
<evidence type="ECO:0000256" key="1">
    <source>
        <dbReference type="ARBA" id="ARBA00004123"/>
    </source>
</evidence>
<sequence>MGIRKKIEEGDSKKLTIGGTFSSGKQRGKMKVEDDRGGIWTFDYKVSNNTMVISGDWCKFFQSYGLQVGNRIAIDDNYEYRKSVAEYKIEVI</sequence>
<dbReference type="Proteomes" id="UP000188268">
    <property type="component" value="Unassembled WGS sequence"/>
</dbReference>
<dbReference type="PROSITE" id="PS50863">
    <property type="entry name" value="B3"/>
    <property type="match status" value="1"/>
</dbReference>
<comment type="subcellular location">
    <subcellularLocation>
        <location evidence="1">Nucleus</location>
    </subcellularLocation>
</comment>
<evidence type="ECO:0000313" key="8">
    <source>
        <dbReference type="Proteomes" id="UP000188268"/>
    </source>
</evidence>
<dbReference type="GO" id="GO:0003677">
    <property type="term" value="F:DNA binding"/>
    <property type="evidence" value="ECO:0007669"/>
    <property type="project" value="UniProtKB-KW"/>
</dbReference>
<dbReference type="GO" id="GO:0005634">
    <property type="term" value="C:nucleus"/>
    <property type="evidence" value="ECO:0007669"/>
    <property type="project" value="UniProtKB-SubCell"/>
</dbReference>
<keyword evidence="2" id="KW-0805">Transcription regulation</keyword>
<dbReference type="OMA" id="ISGDWCK"/>
<evidence type="ECO:0000256" key="4">
    <source>
        <dbReference type="ARBA" id="ARBA00023163"/>
    </source>
</evidence>
<keyword evidence="8" id="KW-1185">Reference proteome</keyword>
<accession>A0A1R3HY29</accession>
<keyword evidence="4" id="KW-0804">Transcription</keyword>
<dbReference type="EMBL" id="AWWV01011039">
    <property type="protein sequence ID" value="OMO75235.1"/>
    <property type="molecule type" value="Genomic_DNA"/>
</dbReference>
<evidence type="ECO:0000256" key="5">
    <source>
        <dbReference type="ARBA" id="ARBA00023242"/>
    </source>
</evidence>
<dbReference type="SUPFAM" id="SSF101936">
    <property type="entry name" value="DNA-binding pseudobarrel domain"/>
    <property type="match status" value="1"/>
</dbReference>
<reference evidence="7 8" key="1">
    <citation type="submission" date="2013-09" db="EMBL/GenBank/DDBJ databases">
        <title>Corchorus capsularis genome sequencing.</title>
        <authorList>
            <person name="Alam M."/>
            <person name="Haque M.S."/>
            <person name="Islam M.S."/>
            <person name="Emdad E.M."/>
            <person name="Islam M.M."/>
            <person name="Ahmed B."/>
            <person name="Halim A."/>
            <person name="Hossen Q.M.M."/>
            <person name="Hossain M.Z."/>
            <person name="Ahmed R."/>
            <person name="Khan M.M."/>
            <person name="Islam R."/>
            <person name="Rashid M.M."/>
            <person name="Khan S.A."/>
            <person name="Rahman M.S."/>
            <person name="Alam M."/>
        </authorList>
    </citation>
    <scope>NUCLEOTIDE SEQUENCE [LARGE SCALE GENOMIC DNA]</scope>
    <source>
        <strain evidence="8">cv. CVL-1</strain>
        <tissue evidence="7">Whole seedling</tissue>
    </source>
</reference>
<keyword evidence="3" id="KW-0238">DNA-binding</keyword>
<comment type="caution">
    <text evidence="7">The sequence shown here is derived from an EMBL/GenBank/DDBJ whole genome shotgun (WGS) entry which is preliminary data.</text>
</comment>
<gene>
    <name evidence="7" type="ORF">CCACVL1_16268</name>
</gene>
<dbReference type="Gramene" id="OMO75235">
    <property type="protein sequence ID" value="OMO75235"/>
    <property type="gene ID" value="CCACVL1_16268"/>
</dbReference>
<dbReference type="AlphaFoldDB" id="A0A1R3HY29"/>
<dbReference type="InterPro" id="IPR015300">
    <property type="entry name" value="DNA-bd_pseudobarrel_sf"/>
</dbReference>
<dbReference type="OrthoDB" id="10398077at2759"/>
<evidence type="ECO:0000256" key="3">
    <source>
        <dbReference type="ARBA" id="ARBA00023125"/>
    </source>
</evidence>
<evidence type="ECO:0000259" key="6">
    <source>
        <dbReference type="PROSITE" id="PS50863"/>
    </source>
</evidence>
<protein>
    <recommendedName>
        <fullName evidence="6">TF-B3 domain-containing protein</fullName>
    </recommendedName>
</protein>
<dbReference type="CDD" id="cd10017">
    <property type="entry name" value="B3_DNA"/>
    <property type="match status" value="1"/>
</dbReference>
<feature type="domain" description="TF-B3" evidence="6">
    <location>
        <begin position="1"/>
        <end position="92"/>
    </location>
</feature>
<organism evidence="7 8">
    <name type="scientific">Corchorus capsularis</name>
    <name type="common">Jute</name>
    <dbReference type="NCBI Taxonomy" id="210143"/>
    <lineage>
        <taxon>Eukaryota</taxon>
        <taxon>Viridiplantae</taxon>
        <taxon>Streptophyta</taxon>
        <taxon>Embryophyta</taxon>
        <taxon>Tracheophyta</taxon>
        <taxon>Spermatophyta</taxon>
        <taxon>Magnoliopsida</taxon>
        <taxon>eudicotyledons</taxon>
        <taxon>Gunneridae</taxon>
        <taxon>Pentapetalae</taxon>
        <taxon>rosids</taxon>
        <taxon>malvids</taxon>
        <taxon>Malvales</taxon>
        <taxon>Malvaceae</taxon>
        <taxon>Grewioideae</taxon>
        <taxon>Apeibeae</taxon>
        <taxon>Corchorus</taxon>
    </lineage>
</organism>
<proteinExistence type="predicted"/>
<dbReference type="InterPro" id="IPR003340">
    <property type="entry name" value="B3_DNA-bd"/>
</dbReference>
<keyword evidence="5" id="KW-0539">Nucleus</keyword>
<name>A0A1R3HY29_COCAP</name>
<evidence type="ECO:0000313" key="7">
    <source>
        <dbReference type="EMBL" id="OMO75235.1"/>
    </source>
</evidence>